<protein>
    <submittedName>
        <fullName evidence="2">Uncharacterized protein</fullName>
    </submittedName>
</protein>
<keyword evidence="1" id="KW-0472">Membrane</keyword>
<dbReference type="Proteomes" id="UP000065220">
    <property type="component" value="Chromosome"/>
</dbReference>
<dbReference type="RefSeq" id="WP_067942410.1">
    <property type="nucleotide sequence ID" value="NZ_CAUHMM010000025.1"/>
</dbReference>
<keyword evidence="1" id="KW-0812">Transmembrane</keyword>
<gene>
    <name evidence="2" type="ORF">AXF14_08260</name>
</gene>
<feature type="transmembrane region" description="Helical" evidence="1">
    <location>
        <begin position="25"/>
        <end position="50"/>
    </location>
</feature>
<dbReference type="STRING" id="111015.AXF14_08260"/>
<dbReference type="OrthoDB" id="4793549at2"/>
<organism evidence="2 3">
    <name type="scientific">Actinomyces radicidentis</name>
    <dbReference type="NCBI Taxonomy" id="111015"/>
    <lineage>
        <taxon>Bacteria</taxon>
        <taxon>Bacillati</taxon>
        <taxon>Actinomycetota</taxon>
        <taxon>Actinomycetes</taxon>
        <taxon>Actinomycetales</taxon>
        <taxon>Actinomycetaceae</taxon>
        <taxon>Actinomyces</taxon>
    </lineage>
</organism>
<sequence length="179" mass="17738">MTPAPASRPARLLRRLRTEEDGQTLLLGLGLMVVVLALILVVASATSVYLDLKRLTSMADQTAAAAAQSVDEAAYYARGSTGAAGSSGGADASGSAGAGSALVLSDTGVRAAAVDHLAGEEVSGGLSDLTLTRATAPDGTTAVVTLSAHSQPPFLPWGIVPSDGFTITATGSARGATSQ</sequence>
<name>A0A109W2S0_ACTRD</name>
<dbReference type="KEGG" id="ard:AXF14_08260"/>
<evidence type="ECO:0000313" key="2">
    <source>
        <dbReference type="EMBL" id="AMD87576.1"/>
    </source>
</evidence>
<dbReference type="AlphaFoldDB" id="A0A109W2S0"/>
<reference evidence="3" key="1">
    <citation type="submission" date="2016-02" db="EMBL/GenBank/DDBJ databases">
        <authorList>
            <person name="Holder M.E."/>
            <person name="Ajami N.J."/>
            <person name="Petrosino J.F."/>
        </authorList>
    </citation>
    <scope>NUCLEOTIDE SEQUENCE [LARGE SCALE GENOMIC DNA]</scope>
    <source>
        <strain evidence="3">CCUG 36733</strain>
    </source>
</reference>
<accession>A0A109W2S0</accession>
<evidence type="ECO:0000313" key="3">
    <source>
        <dbReference type="Proteomes" id="UP000065220"/>
    </source>
</evidence>
<keyword evidence="3" id="KW-1185">Reference proteome</keyword>
<keyword evidence="1" id="KW-1133">Transmembrane helix</keyword>
<evidence type="ECO:0000256" key="1">
    <source>
        <dbReference type="SAM" id="Phobius"/>
    </source>
</evidence>
<dbReference type="EMBL" id="CP014228">
    <property type="protein sequence ID" value="AMD87576.1"/>
    <property type="molecule type" value="Genomic_DNA"/>
</dbReference>
<proteinExistence type="predicted"/>